<proteinExistence type="predicted"/>
<sequence length="249" mass="29413">MLNLETATFGTPILSRSKMLLKVRLWFYFLSYVHLVTIAGLLLTIDFSNAEDPRIKQYQETRWKLLTAWFNLITLLYFPTCFYCDWRELRGEANTKHVKLLNQFRYLAFTGILLPTTAFGDILFWRIWNKDRELIAPAEIDTLVPFWTQHCMHTISLVIMLIDLVLVPRERPKNMFVGFGVLTTFLTVYIFVCTRSFLHGELIYPGLKLFTGYKFLILVAYVYIENFFYYTSQWLIVDIVWGHGNKKIA</sequence>
<organism evidence="1 2">
    <name type="scientific">Dendrolimus kikuchii</name>
    <dbReference type="NCBI Taxonomy" id="765133"/>
    <lineage>
        <taxon>Eukaryota</taxon>
        <taxon>Metazoa</taxon>
        <taxon>Ecdysozoa</taxon>
        <taxon>Arthropoda</taxon>
        <taxon>Hexapoda</taxon>
        <taxon>Insecta</taxon>
        <taxon>Pterygota</taxon>
        <taxon>Neoptera</taxon>
        <taxon>Endopterygota</taxon>
        <taxon>Lepidoptera</taxon>
        <taxon>Glossata</taxon>
        <taxon>Ditrysia</taxon>
        <taxon>Bombycoidea</taxon>
        <taxon>Lasiocampidae</taxon>
        <taxon>Dendrolimus</taxon>
    </lineage>
</organism>
<keyword evidence="2" id="KW-1185">Reference proteome</keyword>
<protein>
    <submittedName>
        <fullName evidence="1">Uncharacterized protein</fullName>
    </submittedName>
</protein>
<dbReference type="EMBL" id="CM034401">
    <property type="protein sequence ID" value="KAJ0175718.1"/>
    <property type="molecule type" value="Genomic_DNA"/>
</dbReference>
<comment type="caution">
    <text evidence="1">The sequence shown here is derived from an EMBL/GenBank/DDBJ whole genome shotgun (WGS) entry which is preliminary data.</text>
</comment>
<name>A0ACC1CVM6_9NEOP</name>
<evidence type="ECO:0000313" key="1">
    <source>
        <dbReference type="EMBL" id="KAJ0175718.1"/>
    </source>
</evidence>
<gene>
    <name evidence="1" type="ORF">K1T71_008877</name>
</gene>
<dbReference type="Proteomes" id="UP000824533">
    <property type="component" value="Linkage Group LG15"/>
</dbReference>
<reference evidence="1 2" key="1">
    <citation type="journal article" date="2021" name="Front. Genet.">
        <title>Chromosome-Level Genome Assembly Reveals Significant Gene Expansion in the Toll and IMD Signaling Pathways of Dendrolimus kikuchii.</title>
        <authorList>
            <person name="Zhou J."/>
            <person name="Wu P."/>
            <person name="Xiong Z."/>
            <person name="Liu N."/>
            <person name="Zhao N."/>
            <person name="Ji M."/>
            <person name="Qiu Y."/>
            <person name="Yang B."/>
        </authorList>
    </citation>
    <scope>NUCLEOTIDE SEQUENCE [LARGE SCALE GENOMIC DNA]</scope>
    <source>
        <strain evidence="1">Ann1</strain>
    </source>
</reference>
<evidence type="ECO:0000313" key="2">
    <source>
        <dbReference type="Proteomes" id="UP000824533"/>
    </source>
</evidence>
<accession>A0ACC1CVM6</accession>